<dbReference type="FunCoup" id="S5LWJ9">
    <property type="interactions" value="209"/>
</dbReference>
<dbReference type="PROSITE" id="PS51219">
    <property type="entry name" value="DPCK"/>
    <property type="match status" value="1"/>
</dbReference>
<evidence type="ECO:0000313" key="6">
    <source>
        <dbReference type="Proteomes" id="UP000014983"/>
    </source>
</evidence>
<dbReference type="EC" id="2.7.1.24" evidence="3 4"/>
<dbReference type="GO" id="GO:0015937">
    <property type="term" value="P:coenzyme A biosynthetic process"/>
    <property type="evidence" value="ECO:0007669"/>
    <property type="project" value="UniProtKB-UniRule"/>
</dbReference>
<keyword evidence="3" id="KW-0173">Coenzyme A biosynthesis</keyword>
<dbReference type="InterPro" id="IPR001977">
    <property type="entry name" value="Depp_CoAkinase"/>
</dbReference>
<dbReference type="InParanoid" id="S5LWJ9"/>
<dbReference type="EMBL" id="CP005076">
    <property type="protein sequence ID" value="AGR42149.1"/>
    <property type="molecule type" value="Genomic_DNA"/>
</dbReference>
<dbReference type="InterPro" id="IPR027417">
    <property type="entry name" value="P-loop_NTPase"/>
</dbReference>
<evidence type="ECO:0000256" key="2">
    <source>
        <dbReference type="ARBA" id="ARBA00022840"/>
    </source>
</evidence>
<keyword evidence="3" id="KW-0963">Cytoplasm</keyword>
<name>S5LWJ9_9MOLU</name>
<dbReference type="GO" id="GO:0004140">
    <property type="term" value="F:dephospho-CoA kinase activity"/>
    <property type="evidence" value="ECO:0007669"/>
    <property type="project" value="UniProtKB-UniRule"/>
</dbReference>
<dbReference type="OrthoDB" id="9812943at2"/>
<evidence type="ECO:0000256" key="1">
    <source>
        <dbReference type="ARBA" id="ARBA00022741"/>
    </source>
</evidence>
<dbReference type="PATRIC" id="fig|1276221.3.peg.442"/>
<protein>
    <recommendedName>
        <fullName evidence="3 4">Dephospho-CoA kinase</fullName>
        <ecNumber evidence="3 4">2.7.1.24</ecNumber>
    </recommendedName>
    <alternativeName>
        <fullName evidence="3">Dephosphocoenzyme A kinase</fullName>
    </alternativeName>
</protein>
<sequence length="192" mass="22557">MKIIGVSGFIGSGKSTMLEHLSENPRIKVIEADKISKYVIYNKKILNFLKKFIPNSIENEKIERTVLRSELFNNHKLNEKFTKVAWPLISKEINLLIKKEINSDLIFVEAAVISGIKVKFDKTILLVKDNSQRIDRVRNRDNRDLKEIDSITEFQFKKLRKYKFDYILENNSDKQSFFKSIDDLIEKIKSED</sequence>
<organism evidence="5 6">
    <name type="scientific">Spiroplasma diminutum CUAS-1</name>
    <dbReference type="NCBI Taxonomy" id="1276221"/>
    <lineage>
        <taxon>Bacteria</taxon>
        <taxon>Bacillati</taxon>
        <taxon>Mycoplasmatota</taxon>
        <taxon>Mollicutes</taxon>
        <taxon>Entomoplasmatales</taxon>
        <taxon>Spiroplasmataceae</taxon>
        <taxon>Spiroplasma</taxon>
    </lineage>
</organism>
<comment type="function">
    <text evidence="3">Catalyzes the phosphorylation of the 3'-hydroxyl group of dephosphocoenzyme A to form coenzyme A.</text>
</comment>
<keyword evidence="3 5" id="KW-0418">Kinase</keyword>
<feature type="binding site" evidence="3">
    <location>
        <begin position="11"/>
        <end position="16"/>
    </location>
    <ligand>
        <name>ATP</name>
        <dbReference type="ChEBI" id="CHEBI:30616"/>
    </ligand>
</feature>
<dbReference type="CDD" id="cd02022">
    <property type="entry name" value="DPCK"/>
    <property type="match status" value="1"/>
</dbReference>
<dbReference type="SUPFAM" id="SSF52540">
    <property type="entry name" value="P-loop containing nucleoside triphosphate hydrolases"/>
    <property type="match status" value="1"/>
</dbReference>
<dbReference type="RefSeq" id="WP_020836381.1">
    <property type="nucleotide sequence ID" value="NC_021833.1"/>
</dbReference>
<comment type="similarity">
    <text evidence="3">Belongs to the CoaE family.</text>
</comment>
<dbReference type="HAMAP" id="MF_00376">
    <property type="entry name" value="Dephospho_CoA_kinase"/>
    <property type="match status" value="1"/>
</dbReference>
<reference evidence="5 6" key="1">
    <citation type="journal article" date="2013" name="Genome Biol. Evol.">
        <title>Comparison of metabolic capacities and inference of gene content evolution in mosquito-associated Spiroplasma diminutum and S. taiwanense.</title>
        <authorList>
            <person name="Lo W.S."/>
            <person name="Ku C."/>
            <person name="Chen L.L."/>
            <person name="Chang T.H."/>
            <person name="Kuo C.H."/>
        </authorList>
    </citation>
    <scope>NUCLEOTIDE SEQUENCE [LARGE SCALE GENOMIC DNA]</scope>
    <source>
        <strain evidence="5">CUAS-1</strain>
    </source>
</reference>
<dbReference type="GO" id="GO:0005524">
    <property type="term" value="F:ATP binding"/>
    <property type="evidence" value="ECO:0007669"/>
    <property type="project" value="UniProtKB-UniRule"/>
</dbReference>
<comment type="pathway">
    <text evidence="3">Cofactor biosynthesis; coenzyme A biosynthesis; CoA from (R)-pantothenate: step 5/5.</text>
</comment>
<dbReference type="Proteomes" id="UP000014983">
    <property type="component" value="Chromosome"/>
</dbReference>
<accession>S5LWJ9</accession>
<evidence type="ECO:0000313" key="5">
    <source>
        <dbReference type="EMBL" id="AGR42149.1"/>
    </source>
</evidence>
<dbReference type="AlphaFoldDB" id="S5LWJ9"/>
<comment type="subcellular location">
    <subcellularLocation>
        <location evidence="3">Cytoplasm</location>
    </subcellularLocation>
</comment>
<dbReference type="HOGENOM" id="CLU_057180_2_1_14"/>
<dbReference type="GO" id="GO:0005737">
    <property type="term" value="C:cytoplasm"/>
    <property type="evidence" value="ECO:0007669"/>
    <property type="project" value="UniProtKB-SubCell"/>
</dbReference>
<dbReference type="UniPathway" id="UPA00241">
    <property type="reaction ID" value="UER00356"/>
</dbReference>
<dbReference type="KEGG" id="sdi:SDIMI_v3c04450"/>
<evidence type="ECO:0000256" key="4">
    <source>
        <dbReference type="NCBIfam" id="TIGR00152"/>
    </source>
</evidence>
<gene>
    <name evidence="3 5" type="primary">coaE</name>
    <name evidence="5" type="ORF">SDIMI_v3c04450</name>
</gene>
<proteinExistence type="inferred from homology"/>
<keyword evidence="2 3" id="KW-0067">ATP-binding</keyword>
<dbReference type="STRING" id="1276221.SDIMI_v3c04450"/>
<dbReference type="NCBIfam" id="TIGR00152">
    <property type="entry name" value="dephospho-CoA kinase"/>
    <property type="match status" value="1"/>
</dbReference>
<keyword evidence="1 3" id="KW-0547">Nucleotide-binding</keyword>
<dbReference type="Gene3D" id="3.40.50.300">
    <property type="entry name" value="P-loop containing nucleotide triphosphate hydrolases"/>
    <property type="match status" value="1"/>
</dbReference>
<dbReference type="eggNOG" id="COG0237">
    <property type="taxonomic scope" value="Bacteria"/>
</dbReference>
<keyword evidence="6" id="KW-1185">Reference proteome</keyword>
<keyword evidence="3" id="KW-0808">Transferase</keyword>
<evidence type="ECO:0000256" key="3">
    <source>
        <dbReference type="HAMAP-Rule" id="MF_00376"/>
    </source>
</evidence>
<comment type="catalytic activity">
    <reaction evidence="3">
        <text>3'-dephospho-CoA + ATP = ADP + CoA + H(+)</text>
        <dbReference type="Rhea" id="RHEA:18245"/>
        <dbReference type="ChEBI" id="CHEBI:15378"/>
        <dbReference type="ChEBI" id="CHEBI:30616"/>
        <dbReference type="ChEBI" id="CHEBI:57287"/>
        <dbReference type="ChEBI" id="CHEBI:57328"/>
        <dbReference type="ChEBI" id="CHEBI:456216"/>
        <dbReference type="EC" id="2.7.1.24"/>
    </reaction>
</comment>
<dbReference type="Pfam" id="PF01121">
    <property type="entry name" value="CoaE"/>
    <property type="match status" value="1"/>
</dbReference>